<sequence length="387" mass="45609">MKRILVLICFLSFGCDGKVDGEGIKVFKEVHQYMLDLDRYTSPVEEYIQYVPNWKGKQVFAVHARKMFEIKFYDLESGELMESLLYSPDGPKAFSNIYDFHIHDEENIFLNRRYYYKTHLVNQHFDLIKTFEFLDPGTKVDPVSGIPLSGDTFLPMFNHNKILKKFPEKLILNTSPDMSSYYPKKFYTDCLLIEVDIESGEVNRVKGYPEKMHGKAWGVLLSYLYSDYSERKKQYFLGYAADEELYVENDKFERIASFSAKPEKFKEIKAIPVNAVFNDPVYMTHYNEQFVFGSVLYDEHRDLIYRIALEPNPNYGDTYTKDPLHEPRNMIVMAFDSNYEKIAEMRLEQSEDGVYLDRCFVNEKGLNITYVDLNNEDKLYFKTFLIV</sequence>
<dbReference type="EMBL" id="JAKZGS010000025">
    <property type="protein sequence ID" value="MCH7400001.1"/>
    <property type="molecule type" value="Genomic_DNA"/>
</dbReference>
<proteinExistence type="predicted"/>
<gene>
    <name evidence="1" type="ORF">MM236_18550</name>
</gene>
<comment type="caution">
    <text evidence="1">The sequence shown here is derived from an EMBL/GenBank/DDBJ whole genome shotgun (WGS) entry which is preliminary data.</text>
</comment>
<reference evidence="1" key="1">
    <citation type="submission" date="2022-03" db="EMBL/GenBank/DDBJ databases">
        <title>De novo assembled genomes of Belliella spp. (Cyclobacteriaceae) strains.</title>
        <authorList>
            <person name="Szabo A."/>
            <person name="Korponai K."/>
            <person name="Felfoldi T."/>
        </authorList>
    </citation>
    <scope>NUCLEOTIDE SEQUENCE</scope>
    <source>
        <strain evidence="1">DSM 107340</strain>
    </source>
</reference>
<dbReference type="Proteomes" id="UP001165488">
    <property type="component" value="Unassembled WGS sequence"/>
</dbReference>
<evidence type="ECO:0000313" key="2">
    <source>
        <dbReference type="Proteomes" id="UP001165488"/>
    </source>
</evidence>
<dbReference type="PROSITE" id="PS51257">
    <property type="entry name" value="PROKAR_LIPOPROTEIN"/>
    <property type="match status" value="1"/>
</dbReference>
<protein>
    <submittedName>
        <fullName evidence="1">DUF4221 domain-containing protein</fullName>
    </submittedName>
</protein>
<dbReference type="Pfam" id="PF13970">
    <property type="entry name" value="DUF4221"/>
    <property type="match status" value="1"/>
</dbReference>
<keyword evidence="2" id="KW-1185">Reference proteome</keyword>
<name>A0ABS9UTQ3_9BACT</name>
<evidence type="ECO:0000313" key="1">
    <source>
        <dbReference type="EMBL" id="MCH7400001.1"/>
    </source>
</evidence>
<dbReference type="RefSeq" id="WP_241276495.1">
    <property type="nucleotide sequence ID" value="NZ_JAKZGS010000025.1"/>
</dbReference>
<organism evidence="1 2">
    <name type="scientific">Belliella calami</name>
    <dbReference type="NCBI Taxonomy" id="2923436"/>
    <lineage>
        <taxon>Bacteria</taxon>
        <taxon>Pseudomonadati</taxon>
        <taxon>Bacteroidota</taxon>
        <taxon>Cytophagia</taxon>
        <taxon>Cytophagales</taxon>
        <taxon>Cyclobacteriaceae</taxon>
        <taxon>Belliella</taxon>
    </lineage>
</organism>
<dbReference type="InterPro" id="IPR025316">
    <property type="entry name" value="DUF4221"/>
</dbReference>
<accession>A0ABS9UTQ3</accession>